<protein>
    <submittedName>
        <fullName evidence="3">Membrane protein</fullName>
    </submittedName>
</protein>
<feature type="domain" description="DUF4064" evidence="2">
    <location>
        <begin position="1"/>
        <end position="104"/>
    </location>
</feature>
<name>A0A131JRM7_STAAU</name>
<accession>A0A131JRM7</accession>
<dbReference type="Proteomes" id="UP000249913">
    <property type="component" value="Unassembled WGS sequence"/>
</dbReference>
<dbReference type="AlphaFoldDB" id="A0A131JRM7"/>
<dbReference type="Proteomes" id="UP000443708">
    <property type="component" value="Unassembled WGS sequence"/>
</dbReference>
<proteinExistence type="predicted"/>
<dbReference type="EMBL" id="UAUX01000009">
    <property type="protein sequence ID" value="SPZ98983.1"/>
    <property type="molecule type" value="Genomic_DNA"/>
</dbReference>
<dbReference type="InterPro" id="IPR025273">
    <property type="entry name" value="DUF4064"/>
</dbReference>
<feature type="transmembrane region" description="Helical" evidence="1">
    <location>
        <begin position="92"/>
        <end position="113"/>
    </location>
</feature>
<evidence type="ECO:0000313" key="6">
    <source>
        <dbReference type="EMBL" id="CAC8212898.1"/>
    </source>
</evidence>
<dbReference type="EMBL" id="CAIGXB010000003">
    <property type="protein sequence ID" value="CAC5787729.1"/>
    <property type="molecule type" value="Genomic_DNA"/>
</dbReference>
<dbReference type="EMBL" id="CACTPI010000004">
    <property type="protein sequence ID" value="CAA4112765.1"/>
    <property type="molecule type" value="Genomic_DNA"/>
</dbReference>
<dbReference type="EMBL" id="UAUZ02000004">
    <property type="protein sequence ID" value="CAD7354778.1"/>
    <property type="molecule type" value="Genomic_DNA"/>
</dbReference>
<reference evidence="8 9" key="1">
    <citation type="submission" date="2018-06" db="EMBL/GenBank/DDBJ databases">
        <authorList>
            <consortium name="Pathogen Informatics"/>
            <person name="Doyle S."/>
        </authorList>
    </citation>
    <scope>NUCLEOTIDE SEQUENCE [LARGE SCALE GENOMIC DNA]</scope>
    <source>
        <strain evidence="8 9">NCTC7878</strain>
    </source>
</reference>
<evidence type="ECO:0000313" key="11">
    <source>
        <dbReference type="Proteomes" id="UP000443708"/>
    </source>
</evidence>
<evidence type="ECO:0000313" key="5">
    <source>
        <dbReference type="EMBL" id="CAC5787729.1"/>
    </source>
</evidence>
<organism evidence="6 13">
    <name type="scientific">Staphylococcus aureus</name>
    <dbReference type="NCBI Taxonomy" id="1280"/>
    <lineage>
        <taxon>Bacteria</taxon>
        <taxon>Bacillati</taxon>
        <taxon>Bacillota</taxon>
        <taxon>Bacilli</taxon>
        <taxon>Bacillales</taxon>
        <taxon>Staphylococcaceae</taxon>
        <taxon>Staphylococcus</taxon>
    </lineage>
</organism>
<dbReference type="EMBL" id="CAIIGD010000004">
    <property type="protein sequence ID" value="CAC8212898.1"/>
    <property type="molecule type" value="Genomic_DNA"/>
</dbReference>
<evidence type="ECO:0000313" key="12">
    <source>
        <dbReference type="Proteomes" id="UP000505390"/>
    </source>
</evidence>
<evidence type="ECO:0000259" key="2">
    <source>
        <dbReference type="Pfam" id="PF13273"/>
    </source>
</evidence>
<dbReference type="RefSeq" id="WP_000413100.1">
    <property type="nucleotide sequence ID" value="NC_021670.1"/>
</dbReference>
<dbReference type="OMA" id="MITFISW"/>
<evidence type="ECO:0000313" key="3">
    <source>
        <dbReference type="EMBL" id="CAA4112765.1"/>
    </source>
</evidence>
<evidence type="ECO:0000313" key="13">
    <source>
        <dbReference type="Proteomes" id="UP000507112"/>
    </source>
</evidence>
<evidence type="ECO:0000256" key="1">
    <source>
        <dbReference type="SAM" id="Phobius"/>
    </source>
</evidence>
<dbReference type="Proteomes" id="UP000507112">
    <property type="component" value="Unassembled WGS sequence"/>
</dbReference>
<evidence type="ECO:0000313" key="9">
    <source>
        <dbReference type="Proteomes" id="UP000249913"/>
    </source>
</evidence>
<dbReference type="KEGG" id="saur:SABB_01550"/>
<keyword evidence="1" id="KW-0472">Membrane</keyword>
<dbReference type="EMBL" id="CACTOE010000020">
    <property type="protein sequence ID" value="CAA4156162.1"/>
    <property type="molecule type" value="Genomic_DNA"/>
</dbReference>
<evidence type="ECO:0000313" key="4">
    <source>
        <dbReference type="EMBL" id="CAA4156162.1"/>
    </source>
</evidence>
<dbReference type="Proteomes" id="UP000251686">
    <property type="component" value="Unassembled WGS sequence"/>
</dbReference>
<feature type="transmembrane region" description="Helical" evidence="1">
    <location>
        <begin position="55"/>
        <end position="80"/>
    </location>
</feature>
<feature type="transmembrane region" description="Helical" evidence="1">
    <location>
        <begin position="7"/>
        <end position="35"/>
    </location>
</feature>
<dbReference type="Pfam" id="PF13273">
    <property type="entry name" value="DUF4064"/>
    <property type="match status" value="1"/>
</dbReference>
<gene>
    <name evidence="7" type="ORF">NCTC13131_05751</name>
    <name evidence="8" type="ORF">NCTC7878_02386</name>
    <name evidence="4" type="ORF">SAMEA1029512_02416</name>
    <name evidence="3" type="ORF">SAMEA1029528_01280</name>
    <name evidence="5" type="ORF">SAMEA4008575_01168</name>
    <name evidence="6" type="ORF">SAMEA70146418_01397</name>
</gene>
<evidence type="ECO:0000313" key="7">
    <source>
        <dbReference type="EMBL" id="CAD7354778.1"/>
    </source>
</evidence>
<dbReference type="Proteomes" id="UP000505390">
    <property type="component" value="Unassembled WGS sequence"/>
</dbReference>
<keyword evidence="1" id="KW-0812">Transmembrane</keyword>
<reference evidence="12 13" key="2">
    <citation type="submission" date="2020-06" db="EMBL/GenBank/DDBJ databases">
        <authorList>
            <consortium name="Pathogen Informatics"/>
        </authorList>
    </citation>
    <scope>NUCLEOTIDE SEQUENCE [LARGE SCALE GENOMIC DNA]</scope>
    <source>
        <strain evidence="6 13">MOS105</strain>
        <strain evidence="7">NCTC13131</strain>
        <strain evidence="3 11">S040_N01_C01</strain>
        <strain evidence="4 10">S087_N01_C01</strain>
        <strain evidence="5 12">SG160</strain>
    </source>
</reference>
<sequence>MEKLIKVTSLIGIIIQSFLTLLFLIFLILSATGIIQPELTTTVNGEQTIQSPETAQATFVTIFAILFVVSLVSDLLGIIAMKKLFVNNKASGILYIIGAVISANLLTFIVWLISGVSVLRYNKIGKEVS</sequence>
<keyword evidence="1" id="KW-1133">Transmembrane helix</keyword>
<evidence type="ECO:0000313" key="10">
    <source>
        <dbReference type="Proteomes" id="UP000442782"/>
    </source>
</evidence>
<evidence type="ECO:0000313" key="8">
    <source>
        <dbReference type="EMBL" id="SPZ98983.1"/>
    </source>
</evidence>
<dbReference type="Proteomes" id="UP000442782">
    <property type="component" value="Unassembled WGS sequence"/>
</dbReference>